<accession>A0A8J4VES1</accession>
<comment type="caution">
    <text evidence="2">The sequence shown here is derived from an EMBL/GenBank/DDBJ whole genome shotgun (WGS) entry which is preliminary data.</text>
</comment>
<evidence type="ECO:0000313" key="3">
    <source>
        <dbReference type="Proteomes" id="UP000737018"/>
    </source>
</evidence>
<dbReference type="EMBL" id="JRKL02004427">
    <property type="protein sequence ID" value="KAF3952630.1"/>
    <property type="molecule type" value="Genomic_DNA"/>
</dbReference>
<keyword evidence="1" id="KW-1133">Transmembrane helix</keyword>
<sequence>MEHNFMNHMSREAINNSDSLLLVVGSTGLREDISLNQKLDYPTIASTSSTLNQKLDYPTIASTSSTPNWVLKLVNEYSMKEESFATPRNCRMPCTMFRAPTNMKRVDEHAYDPVLVSIGPFHYKNPLLQEMEEHKLRFLFGSMRYESKEEREHWLQRLAEAMKRLEGRARWCYSEAFERISTDDFVRMMVIDGCFIIELFRYYLRSEKEILDDPIFRTRWKLPVIRLDLVKLENQLPFFVLQELYLLTSLGHEPPLIHVALKFLDPLLTRAQKSPIQDHFLEQAPDHLLALFHSTFKPIYHHPLPSSYGSLMQEKKCLIPSVRELQRVGIFLKSGEGDLLDINYQGHHMTVLTGRASLEIPPLFIDYKTGPILRNLVAYEQCNRSVKPYFTSYIMFFDGLVNTPEDVQILRNKRIFYHVLGSDHEVSVLLNDLTKNVAYDHWHECYLSPLIQTIYLRSNKTYLKIMAALRREYFSSPVNSISYLITVLLLYLSVIQTMFTIIAYIRPHP</sequence>
<dbReference type="OrthoDB" id="1842647at2759"/>
<organism evidence="2 3">
    <name type="scientific">Castanea mollissima</name>
    <name type="common">Chinese chestnut</name>
    <dbReference type="NCBI Taxonomy" id="60419"/>
    <lineage>
        <taxon>Eukaryota</taxon>
        <taxon>Viridiplantae</taxon>
        <taxon>Streptophyta</taxon>
        <taxon>Embryophyta</taxon>
        <taxon>Tracheophyta</taxon>
        <taxon>Spermatophyta</taxon>
        <taxon>Magnoliopsida</taxon>
        <taxon>eudicotyledons</taxon>
        <taxon>Gunneridae</taxon>
        <taxon>Pentapetalae</taxon>
        <taxon>rosids</taxon>
        <taxon>fabids</taxon>
        <taxon>Fagales</taxon>
        <taxon>Fagaceae</taxon>
        <taxon>Castanea</taxon>
    </lineage>
</organism>
<evidence type="ECO:0000313" key="2">
    <source>
        <dbReference type="EMBL" id="KAF3952630.1"/>
    </source>
</evidence>
<keyword evidence="3" id="KW-1185">Reference proteome</keyword>
<feature type="transmembrane region" description="Helical" evidence="1">
    <location>
        <begin position="481"/>
        <end position="505"/>
    </location>
</feature>
<keyword evidence="1" id="KW-0472">Membrane</keyword>
<dbReference type="PANTHER" id="PTHR31170">
    <property type="entry name" value="BNAC04G53230D PROTEIN"/>
    <property type="match status" value="1"/>
</dbReference>
<name>A0A8J4VES1_9ROSI</name>
<gene>
    <name evidence="2" type="ORF">CMV_021836</name>
</gene>
<dbReference type="InterPro" id="IPR004158">
    <property type="entry name" value="DUF247_pln"/>
</dbReference>
<dbReference type="Proteomes" id="UP000737018">
    <property type="component" value="Unassembled WGS sequence"/>
</dbReference>
<dbReference type="AlphaFoldDB" id="A0A8J4VES1"/>
<reference evidence="2" key="1">
    <citation type="submission" date="2020-03" db="EMBL/GenBank/DDBJ databases">
        <title>Castanea mollissima Vanexum genome sequencing.</title>
        <authorList>
            <person name="Staton M."/>
        </authorList>
    </citation>
    <scope>NUCLEOTIDE SEQUENCE</scope>
    <source>
        <tissue evidence="2">Leaf</tissue>
    </source>
</reference>
<dbReference type="Pfam" id="PF03140">
    <property type="entry name" value="DUF247"/>
    <property type="match status" value="1"/>
</dbReference>
<proteinExistence type="predicted"/>
<dbReference type="PANTHER" id="PTHR31170:SF25">
    <property type="entry name" value="BNAA09G04570D PROTEIN"/>
    <property type="match status" value="1"/>
</dbReference>
<evidence type="ECO:0000256" key="1">
    <source>
        <dbReference type="SAM" id="Phobius"/>
    </source>
</evidence>
<protein>
    <submittedName>
        <fullName evidence="2">Uncharacterized protein</fullName>
    </submittedName>
</protein>
<keyword evidence="1" id="KW-0812">Transmembrane</keyword>